<protein>
    <submittedName>
        <fullName evidence="1">Uncharacterized protein</fullName>
    </submittedName>
</protein>
<evidence type="ECO:0000313" key="3">
    <source>
        <dbReference type="Proteomes" id="UP001642409"/>
    </source>
</evidence>
<evidence type="ECO:0000313" key="2">
    <source>
        <dbReference type="EMBL" id="CAL5980197.1"/>
    </source>
</evidence>
<reference evidence="1" key="1">
    <citation type="submission" date="2023-06" db="EMBL/GenBank/DDBJ databases">
        <authorList>
            <person name="Kurt Z."/>
        </authorList>
    </citation>
    <scope>NUCLEOTIDE SEQUENCE</scope>
</reference>
<sequence>MNSRIDSFLFADAIQQCLHYYNIHVENDAIKIYNALQSININEKQGIWRNVATILQIEHSAAHNYYHNTWSTQFYTNIKPYRPIIKKIILNNPDVEQKELVQHIMNLYPDQKFSKHNLQQVVYIQKQRALNHKNNIGFSIPIQMCIRYQDAIQQ</sequence>
<comment type="caution">
    <text evidence="1">The sequence shown here is derived from an EMBL/GenBank/DDBJ whole genome shotgun (WGS) entry which is preliminary data.</text>
</comment>
<dbReference type="AlphaFoldDB" id="A0AA86TNP8"/>
<gene>
    <name evidence="1" type="ORF">HINF_LOCUS10786</name>
    <name evidence="2" type="ORF">HINF_LOCUS6052</name>
</gene>
<accession>A0AA86TNP8</accession>
<dbReference type="EMBL" id="CATOUU010000279">
    <property type="protein sequence ID" value="CAI9923141.1"/>
    <property type="molecule type" value="Genomic_DNA"/>
</dbReference>
<evidence type="ECO:0000313" key="1">
    <source>
        <dbReference type="EMBL" id="CAI9923141.1"/>
    </source>
</evidence>
<keyword evidence="3" id="KW-1185">Reference proteome</keyword>
<dbReference type="EMBL" id="CAXDID020000012">
    <property type="protein sequence ID" value="CAL5980197.1"/>
    <property type="molecule type" value="Genomic_DNA"/>
</dbReference>
<proteinExistence type="predicted"/>
<organism evidence="1">
    <name type="scientific">Hexamita inflata</name>
    <dbReference type="NCBI Taxonomy" id="28002"/>
    <lineage>
        <taxon>Eukaryota</taxon>
        <taxon>Metamonada</taxon>
        <taxon>Diplomonadida</taxon>
        <taxon>Hexamitidae</taxon>
        <taxon>Hexamitinae</taxon>
        <taxon>Hexamita</taxon>
    </lineage>
</organism>
<dbReference type="Proteomes" id="UP001642409">
    <property type="component" value="Unassembled WGS sequence"/>
</dbReference>
<name>A0AA86TNP8_9EUKA</name>
<reference evidence="2 3" key="2">
    <citation type="submission" date="2024-07" db="EMBL/GenBank/DDBJ databases">
        <authorList>
            <person name="Akdeniz Z."/>
        </authorList>
    </citation>
    <scope>NUCLEOTIDE SEQUENCE [LARGE SCALE GENOMIC DNA]</scope>
</reference>